<protein>
    <submittedName>
        <fullName evidence="1">Uncharacterized protein</fullName>
    </submittedName>
</protein>
<organism evidence="1">
    <name type="scientific">marine metagenome</name>
    <dbReference type="NCBI Taxonomy" id="408172"/>
    <lineage>
        <taxon>unclassified sequences</taxon>
        <taxon>metagenomes</taxon>
        <taxon>ecological metagenomes</taxon>
    </lineage>
</organism>
<sequence>MNLARREKSDDSSYHSFELTASYVLGLMMSYDRDVKH</sequence>
<accession>A0A381PXE9</accession>
<dbReference type="AlphaFoldDB" id="A0A381PXE9"/>
<reference evidence="1" key="1">
    <citation type="submission" date="2018-05" db="EMBL/GenBank/DDBJ databases">
        <authorList>
            <person name="Lanie J.A."/>
            <person name="Ng W.-L."/>
            <person name="Kazmierczak K.M."/>
            <person name="Andrzejewski T.M."/>
            <person name="Davidsen T.M."/>
            <person name="Wayne K.J."/>
            <person name="Tettelin H."/>
            <person name="Glass J.I."/>
            <person name="Rusch D."/>
            <person name="Podicherti R."/>
            <person name="Tsui H.-C.T."/>
            <person name="Winkler M.E."/>
        </authorList>
    </citation>
    <scope>NUCLEOTIDE SEQUENCE</scope>
</reference>
<dbReference type="EMBL" id="UINC01001132">
    <property type="protein sequence ID" value="SUZ71751.1"/>
    <property type="molecule type" value="Genomic_DNA"/>
</dbReference>
<name>A0A381PXE9_9ZZZZ</name>
<proteinExistence type="predicted"/>
<evidence type="ECO:0000313" key="1">
    <source>
        <dbReference type="EMBL" id="SUZ71751.1"/>
    </source>
</evidence>
<gene>
    <name evidence="1" type="ORF">METZ01_LOCUS24605</name>
</gene>